<dbReference type="Proteomes" id="UP000789706">
    <property type="component" value="Unassembled WGS sequence"/>
</dbReference>
<feature type="signal peptide" evidence="1">
    <location>
        <begin position="1"/>
        <end position="17"/>
    </location>
</feature>
<dbReference type="OrthoDB" id="2333074at2759"/>
<protein>
    <submittedName>
        <fullName evidence="2">7858_t:CDS:1</fullName>
    </submittedName>
</protein>
<accession>A0A9N8WI02</accession>
<dbReference type="EMBL" id="CAJVPK010000261">
    <property type="protein sequence ID" value="CAG8485099.1"/>
    <property type="molecule type" value="Genomic_DNA"/>
</dbReference>
<reference evidence="2" key="1">
    <citation type="submission" date="2021-06" db="EMBL/GenBank/DDBJ databases">
        <authorList>
            <person name="Kallberg Y."/>
            <person name="Tangrot J."/>
            <person name="Rosling A."/>
        </authorList>
    </citation>
    <scope>NUCLEOTIDE SEQUENCE</scope>
    <source>
        <strain evidence="2">AZ414A</strain>
    </source>
</reference>
<feature type="chain" id="PRO_5040226566" evidence="1">
    <location>
        <begin position="18"/>
        <end position="214"/>
    </location>
</feature>
<comment type="caution">
    <text evidence="2">The sequence shown here is derived from an EMBL/GenBank/DDBJ whole genome shotgun (WGS) entry which is preliminary data.</text>
</comment>
<name>A0A9N8WI02_9GLOM</name>
<dbReference type="AlphaFoldDB" id="A0A9N8WI02"/>
<evidence type="ECO:0000313" key="2">
    <source>
        <dbReference type="EMBL" id="CAG8485099.1"/>
    </source>
</evidence>
<proteinExistence type="predicted"/>
<keyword evidence="1" id="KW-0732">Signal</keyword>
<sequence>MSLSLDLLALIGFFCTGDLFYACCRNKYNNNLPIKTIEKGTRPEPYVSDDRVVDSGVDVHYSVEDFGMAFGNVLNFAFKERISLIGKLDNTSRDSNIPLWKRALKAFKHAAKVYKAKSDKPAVIVYDSVCQLVHQNPEILDFLQGDAKDNAYSGTYIAVFVSKAYDQRSKGKKIYELVGGCIVELEKVANKFIDGQSFEDQKHYEAGKRVINVL</sequence>
<keyword evidence="3" id="KW-1185">Reference proteome</keyword>
<evidence type="ECO:0000256" key="1">
    <source>
        <dbReference type="SAM" id="SignalP"/>
    </source>
</evidence>
<organism evidence="2 3">
    <name type="scientific">Diversispora eburnea</name>
    <dbReference type="NCBI Taxonomy" id="1213867"/>
    <lineage>
        <taxon>Eukaryota</taxon>
        <taxon>Fungi</taxon>
        <taxon>Fungi incertae sedis</taxon>
        <taxon>Mucoromycota</taxon>
        <taxon>Glomeromycotina</taxon>
        <taxon>Glomeromycetes</taxon>
        <taxon>Diversisporales</taxon>
        <taxon>Diversisporaceae</taxon>
        <taxon>Diversispora</taxon>
    </lineage>
</organism>
<evidence type="ECO:0000313" key="3">
    <source>
        <dbReference type="Proteomes" id="UP000789706"/>
    </source>
</evidence>
<gene>
    <name evidence="2" type="ORF">DEBURN_LOCUS3870</name>
</gene>